<keyword evidence="3" id="KW-1185">Reference proteome</keyword>
<proteinExistence type="predicted"/>
<reference evidence="2" key="3">
    <citation type="submission" date="2015-04" db="UniProtKB">
        <authorList>
            <consortium name="EnsemblPlants"/>
        </authorList>
    </citation>
    <scope>IDENTIFICATION</scope>
</reference>
<dbReference type="Proteomes" id="UP000032180">
    <property type="component" value="Chromosome 2"/>
</dbReference>
<dbReference type="Gramene" id="LPERR02G25700.1">
    <property type="protein sequence ID" value="LPERR02G25700.1"/>
    <property type="gene ID" value="LPERR02G25700"/>
</dbReference>
<name>A0A0D9VKN5_9ORYZ</name>
<dbReference type="EnsemblPlants" id="LPERR02G25700.1">
    <property type="protein sequence ID" value="LPERR02G25700.1"/>
    <property type="gene ID" value="LPERR02G25700"/>
</dbReference>
<dbReference type="HOGENOM" id="CLU_2174632_0_0_1"/>
<feature type="region of interest" description="Disordered" evidence="1">
    <location>
        <begin position="1"/>
        <end position="30"/>
    </location>
</feature>
<organism evidence="2 3">
    <name type="scientific">Leersia perrieri</name>
    <dbReference type="NCBI Taxonomy" id="77586"/>
    <lineage>
        <taxon>Eukaryota</taxon>
        <taxon>Viridiplantae</taxon>
        <taxon>Streptophyta</taxon>
        <taxon>Embryophyta</taxon>
        <taxon>Tracheophyta</taxon>
        <taxon>Spermatophyta</taxon>
        <taxon>Magnoliopsida</taxon>
        <taxon>Liliopsida</taxon>
        <taxon>Poales</taxon>
        <taxon>Poaceae</taxon>
        <taxon>BOP clade</taxon>
        <taxon>Oryzoideae</taxon>
        <taxon>Oryzeae</taxon>
        <taxon>Oryzinae</taxon>
        <taxon>Leersia</taxon>
    </lineage>
</organism>
<feature type="compositionally biased region" description="Polar residues" evidence="1">
    <location>
        <begin position="53"/>
        <end position="63"/>
    </location>
</feature>
<evidence type="ECO:0000256" key="1">
    <source>
        <dbReference type="SAM" id="MobiDB-lite"/>
    </source>
</evidence>
<evidence type="ECO:0000313" key="2">
    <source>
        <dbReference type="EnsemblPlants" id="LPERR02G25700.1"/>
    </source>
</evidence>
<evidence type="ECO:0000313" key="3">
    <source>
        <dbReference type="Proteomes" id="UP000032180"/>
    </source>
</evidence>
<reference evidence="3" key="2">
    <citation type="submission" date="2013-12" db="EMBL/GenBank/DDBJ databases">
        <authorList>
            <person name="Yu Y."/>
            <person name="Lee S."/>
            <person name="de Baynast K."/>
            <person name="Wissotski M."/>
            <person name="Liu L."/>
            <person name="Talag J."/>
            <person name="Goicoechea J."/>
            <person name="Angelova A."/>
            <person name="Jetty R."/>
            <person name="Kudrna D."/>
            <person name="Golser W."/>
            <person name="Rivera L."/>
            <person name="Zhang J."/>
            <person name="Wing R."/>
        </authorList>
    </citation>
    <scope>NUCLEOTIDE SEQUENCE</scope>
</reference>
<protein>
    <submittedName>
        <fullName evidence="2">Uncharacterized protein</fullName>
    </submittedName>
</protein>
<accession>A0A0D9VKN5</accession>
<sequence>MSSDQWSKRRLKSGNGSLHKPRSSDSERHSVELKSILHVYGCQRFGGLEGQEPRSSQLMSVTGSRRHAYDSPRHVREERPFHFWPRLLILLEAPLQIKTRSNSPQNSQIE</sequence>
<dbReference type="AlphaFoldDB" id="A0A0D9VKN5"/>
<feature type="region of interest" description="Disordered" evidence="1">
    <location>
        <begin position="47"/>
        <end position="73"/>
    </location>
</feature>
<reference evidence="2 3" key="1">
    <citation type="submission" date="2012-08" db="EMBL/GenBank/DDBJ databases">
        <title>Oryza genome evolution.</title>
        <authorList>
            <person name="Wing R.A."/>
        </authorList>
    </citation>
    <scope>NUCLEOTIDE SEQUENCE</scope>
</reference>